<sequence length="439" mass="47498">MRCLVLIGCFLCILIQGVNSSPGRRTSGRDWFQWGSSGSRIAAGIASSGLWTNAGSRDVQNLRPVTMQCQEAAMVVTVHRDLFGTGKLIQAADLRLGAAFCKYTSLNANNTITFRIALQDCGNTLQVTSDFLVYSSILTYNPTPSIISTVITRTNPTSVLVRCVYPRNANVSSNAINPTWVPFSSTIYAEESLYFSLTLMNDNWSAARNNTTFQLGDVFNIEASVQTGSHGSLRIFVDSCVATLNPDISSSPRYDIIGSNGCLLDGKLSDSSSAFVSPRNQLDKLGFTVDAFRFIADPRSLIYITCHLKAVPAIQDPSATSKACSYSKTMNAWFPVEGQSGICRCCDAVNCGNRRKRGIFPGLAAEASTAQFAVLGPLTIEGQKTFPDIIEGDVELKTLKSASLEDPWMVLGLILVGSSVLLSLVVLVTVVYRRRLVSA</sequence>
<evidence type="ECO:0000256" key="6">
    <source>
        <dbReference type="ARBA" id="ARBA00022530"/>
    </source>
</evidence>
<comment type="caution">
    <text evidence="16">The sequence shown here is derived from an EMBL/GenBank/DDBJ whole genome shotgun (WGS) entry which is preliminary data.</text>
</comment>
<keyword evidence="8 14" id="KW-0812">Transmembrane</keyword>
<evidence type="ECO:0000256" key="4">
    <source>
        <dbReference type="ARBA" id="ARBA00022475"/>
    </source>
</evidence>
<keyword evidence="12 14" id="KW-1015">Disulfide bond</keyword>
<dbReference type="GO" id="GO:0035804">
    <property type="term" value="F:structural constituent of egg coat"/>
    <property type="evidence" value="ECO:0007669"/>
    <property type="project" value="UniProtKB-UniRule"/>
</dbReference>
<keyword evidence="5 14" id="KW-0964">Secreted</keyword>
<dbReference type="Proteomes" id="UP001066276">
    <property type="component" value="Chromosome 8"/>
</dbReference>
<dbReference type="PROSITE" id="PS00682">
    <property type="entry name" value="ZP_1"/>
    <property type="match status" value="1"/>
</dbReference>
<dbReference type="GO" id="GO:0035805">
    <property type="term" value="C:egg coat"/>
    <property type="evidence" value="ECO:0007669"/>
    <property type="project" value="UniProtKB-SubCell"/>
</dbReference>
<comment type="subcellular location">
    <subcellularLocation>
        <location evidence="1">Secreted</location>
        <location evidence="1">Extracellular space</location>
        <location evidence="1">Extracellular matrix</location>
    </subcellularLocation>
    <subcellularLocation>
        <location evidence="14">Zona pellucida</location>
    </subcellularLocation>
    <subcellularLocation>
        <location evidence="14">Cell membrane</location>
        <topology evidence="14">Single-pass type I membrane protein</topology>
    </subcellularLocation>
</comment>
<evidence type="ECO:0000256" key="10">
    <source>
        <dbReference type="ARBA" id="ARBA00022989"/>
    </source>
</evidence>
<dbReference type="InterPro" id="IPR042235">
    <property type="entry name" value="ZP-C_dom"/>
</dbReference>
<evidence type="ECO:0000256" key="5">
    <source>
        <dbReference type="ARBA" id="ARBA00022525"/>
    </source>
</evidence>
<dbReference type="PANTHER" id="PTHR11576">
    <property type="entry name" value="ZONA PELLUCIDA SPERM-BINDING PROTEIN 3"/>
    <property type="match status" value="1"/>
</dbReference>
<dbReference type="Gene3D" id="2.60.40.3210">
    <property type="entry name" value="Zona pellucida, ZP-N domain"/>
    <property type="match status" value="1"/>
</dbReference>
<dbReference type="EMBL" id="JANPWB010000012">
    <property type="protein sequence ID" value="KAJ1115619.1"/>
    <property type="molecule type" value="Genomic_DNA"/>
</dbReference>
<dbReference type="PRINTS" id="PR00023">
    <property type="entry name" value="ZPELLUCIDA"/>
</dbReference>
<evidence type="ECO:0000313" key="16">
    <source>
        <dbReference type="EMBL" id="KAJ1115619.1"/>
    </source>
</evidence>
<dbReference type="GO" id="GO:0035803">
    <property type="term" value="P:egg coat formation"/>
    <property type="evidence" value="ECO:0007669"/>
    <property type="project" value="UniProtKB-UniRule"/>
</dbReference>
<keyword evidence="9 14" id="KW-0732">Signal</keyword>
<dbReference type="PROSITE" id="PS51034">
    <property type="entry name" value="ZP_2"/>
    <property type="match status" value="1"/>
</dbReference>
<feature type="transmembrane region" description="Helical" evidence="14">
    <location>
        <begin position="408"/>
        <end position="432"/>
    </location>
</feature>
<evidence type="ECO:0000256" key="7">
    <source>
        <dbReference type="ARBA" id="ARBA00022685"/>
    </source>
</evidence>
<evidence type="ECO:0000256" key="8">
    <source>
        <dbReference type="ARBA" id="ARBA00022692"/>
    </source>
</evidence>
<comment type="function">
    <text evidence="14">Component of the zona pellucida, an extracellular matrix surrounding oocytes which mediates sperm binding, induction of the acrosome reaction and prevents post-fertilization polyspermy. The zona pellucida is composed of 3 to 4 glycoproteins, ZP1, ZP2, ZP3, and ZP4. ZP3 is essential for sperm binding and zona matrix formation.</text>
</comment>
<evidence type="ECO:0000256" key="1">
    <source>
        <dbReference type="ARBA" id="ARBA00004498"/>
    </source>
</evidence>
<dbReference type="GO" id="GO:0005886">
    <property type="term" value="C:plasma membrane"/>
    <property type="evidence" value="ECO:0007669"/>
    <property type="project" value="UniProtKB-SubCell"/>
</dbReference>
<keyword evidence="17" id="KW-1185">Reference proteome</keyword>
<dbReference type="AlphaFoldDB" id="A0AAV7NJC2"/>
<keyword evidence="6 14" id="KW-0272">Extracellular matrix</keyword>
<dbReference type="GO" id="GO:2000344">
    <property type="term" value="P:positive regulation of acrosome reaction"/>
    <property type="evidence" value="ECO:0007669"/>
    <property type="project" value="UniProtKB-UniRule"/>
</dbReference>
<dbReference type="Pfam" id="PF23344">
    <property type="entry name" value="ZP-N"/>
    <property type="match status" value="1"/>
</dbReference>
<evidence type="ECO:0000256" key="3">
    <source>
        <dbReference type="ARBA" id="ARBA00017980"/>
    </source>
</evidence>
<dbReference type="SMART" id="SM00241">
    <property type="entry name" value="ZP"/>
    <property type="match status" value="1"/>
</dbReference>
<keyword evidence="11 14" id="KW-0472">Membrane</keyword>
<dbReference type="InterPro" id="IPR017977">
    <property type="entry name" value="ZP_dom_CS"/>
</dbReference>
<evidence type="ECO:0000256" key="2">
    <source>
        <dbReference type="ARBA" id="ARBA00006735"/>
    </source>
</evidence>
<comment type="PTM">
    <text evidence="14">Proteolytically cleaved before the transmembrane segment to yield the secreted ectodomain incorporated in the zona pellucida.</text>
</comment>
<feature type="chain" id="PRO_5043088214" description="Zona pellucida sperm-binding protein 3" evidence="14">
    <location>
        <begin position="21"/>
        <end position="439"/>
    </location>
</feature>
<dbReference type="InterPro" id="IPR001507">
    <property type="entry name" value="ZP_dom"/>
</dbReference>
<keyword evidence="4 14" id="KW-1003">Cell membrane</keyword>
<name>A0AAV7NJC2_PLEWA</name>
<evidence type="ECO:0000256" key="12">
    <source>
        <dbReference type="ARBA" id="ARBA00023157"/>
    </source>
</evidence>
<keyword evidence="7 14" id="KW-0165">Cleavage on pair of basic residues</keyword>
<feature type="signal peptide" evidence="14">
    <location>
        <begin position="1"/>
        <end position="20"/>
    </location>
</feature>
<dbReference type="FunFam" id="2.60.40.4100:FF:000002">
    <property type="entry name" value="Zona pellucida sperm-binding protein 3"/>
    <property type="match status" value="1"/>
</dbReference>
<comment type="domain">
    <text evidence="14">The ZP domain is involved in the polymerization of the ZP proteins to form the zona pellucida.</text>
</comment>
<evidence type="ECO:0000313" key="17">
    <source>
        <dbReference type="Proteomes" id="UP001066276"/>
    </source>
</evidence>
<dbReference type="GO" id="GO:0032190">
    <property type="term" value="F:acrosin binding"/>
    <property type="evidence" value="ECO:0007669"/>
    <property type="project" value="TreeGrafter"/>
</dbReference>
<reference evidence="16" key="1">
    <citation type="journal article" date="2022" name="bioRxiv">
        <title>Sequencing and chromosome-scale assembly of the giantPleurodeles waltlgenome.</title>
        <authorList>
            <person name="Brown T."/>
            <person name="Elewa A."/>
            <person name="Iarovenko S."/>
            <person name="Subramanian E."/>
            <person name="Araus A.J."/>
            <person name="Petzold A."/>
            <person name="Susuki M."/>
            <person name="Suzuki K.-i.T."/>
            <person name="Hayashi T."/>
            <person name="Toyoda A."/>
            <person name="Oliveira C."/>
            <person name="Osipova E."/>
            <person name="Leigh N.D."/>
            <person name="Simon A."/>
            <person name="Yun M.H."/>
        </authorList>
    </citation>
    <scope>NUCLEOTIDE SEQUENCE</scope>
    <source>
        <strain evidence="16">20211129_DDA</strain>
        <tissue evidence="16">Liver</tissue>
    </source>
</reference>
<dbReference type="Pfam" id="PF00100">
    <property type="entry name" value="Zona_pellucida"/>
    <property type="match status" value="1"/>
</dbReference>
<comment type="similarity">
    <text evidence="2 14">Belongs to the ZP domain family. ZPC subfamily.</text>
</comment>
<dbReference type="Gene3D" id="2.60.40.4100">
    <property type="entry name" value="Zona pellucida, ZP-C domain"/>
    <property type="match status" value="1"/>
</dbReference>
<dbReference type="InterPro" id="IPR048290">
    <property type="entry name" value="ZP_chr"/>
</dbReference>
<keyword evidence="13" id="KW-0325">Glycoprotein</keyword>
<dbReference type="FunFam" id="2.60.40.3210:FF:000001">
    <property type="entry name" value="Zona pellucida sperm-binding protein 3"/>
    <property type="match status" value="1"/>
</dbReference>
<dbReference type="InterPro" id="IPR055355">
    <property type="entry name" value="ZP-C"/>
</dbReference>
<evidence type="ECO:0000256" key="14">
    <source>
        <dbReference type="RuleBase" id="RU367066"/>
    </source>
</evidence>
<dbReference type="GO" id="GO:0007339">
    <property type="term" value="P:binding of sperm to zona pellucida"/>
    <property type="evidence" value="ECO:0007669"/>
    <property type="project" value="UniProtKB-UniRule"/>
</dbReference>
<feature type="domain" description="ZP" evidence="15">
    <location>
        <begin position="68"/>
        <end position="331"/>
    </location>
</feature>
<evidence type="ECO:0000256" key="11">
    <source>
        <dbReference type="ARBA" id="ARBA00023136"/>
    </source>
</evidence>
<accession>A0AAV7NJC2</accession>
<dbReference type="InterPro" id="IPR055356">
    <property type="entry name" value="ZP-N"/>
</dbReference>
<dbReference type="PANTHER" id="PTHR11576:SF2">
    <property type="entry name" value="ZONA PELLUCIDA SPERM-BINDING PROTEIN 3"/>
    <property type="match status" value="1"/>
</dbReference>
<keyword evidence="10 14" id="KW-1133">Transmembrane helix</keyword>
<gene>
    <name evidence="16" type="ORF">NDU88_003841</name>
</gene>
<organism evidence="16 17">
    <name type="scientific">Pleurodeles waltl</name>
    <name type="common">Iberian ribbed newt</name>
    <dbReference type="NCBI Taxonomy" id="8319"/>
    <lineage>
        <taxon>Eukaryota</taxon>
        <taxon>Metazoa</taxon>
        <taxon>Chordata</taxon>
        <taxon>Craniata</taxon>
        <taxon>Vertebrata</taxon>
        <taxon>Euteleostomi</taxon>
        <taxon>Amphibia</taxon>
        <taxon>Batrachia</taxon>
        <taxon>Caudata</taxon>
        <taxon>Salamandroidea</taxon>
        <taxon>Salamandridae</taxon>
        <taxon>Pleurodelinae</taxon>
        <taxon>Pleurodeles</taxon>
    </lineage>
</organism>
<evidence type="ECO:0000256" key="13">
    <source>
        <dbReference type="ARBA" id="ARBA00023180"/>
    </source>
</evidence>
<protein>
    <recommendedName>
        <fullName evidence="3 14">Zona pellucida sperm-binding protein 3</fullName>
    </recommendedName>
</protein>
<evidence type="ECO:0000259" key="15">
    <source>
        <dbReference type="PROSITE" id="PS51034"/>
    </source>
</evidence>
<evidence type="ECO:0000256" key="9">
    <source>
        <dbReference type="ARBA" id="ARBA00022729"/>
    </source>
</evidence>
<proteinExistence type="inferred from homology"/>